<dbReference type="GO" id="GO:0004386">
    <property type="term" value="F:helicase activity"/>
    <property type="evidence" value="ECO:0007669"/>
    <property type="project" value="UniProtKB-KW"/>
</dbReference>
<dbReference type="InterPro" id="IPR014001">
    <property type="entry name" value="Helicase_ATP-bd"/>
</dbReference>
<proteinExistence type="predicted"/>
<name>A0ABS5BMV5_9BACT</name>
<evidence type="ECO:0000256" key="4">
    <source>
        <dbReference type="ARBA" id="ARBA00022840"/>
    </source>
</evidence>
<comment type="caution">
    <text evidence="7">The sequence shown here is derived from an EMBL/GenBank/DDBJ whole genome shotgun (WGS) entry which is preliminary data.</text>
</comment>
<dbReference type="SMART" id="SM00487">
    <property type="entry name" value="DEXDc"/>
    <property type="match status" value="1"/>
</dbReference>
<evidence type="ECO:0000313" key="7">
    <source>
        <dbReference type="EMBL" id="MBP3955045.1"/>
    </source>
</evidence>
<dbReference type="CDD" id="cd18011">
    <property type="entry name" value="DEXDc_RapA"/>
    <property type="match status" value="1"/>
</dbReference>
<evidence type="ECO:0000256" key="1">
    <source>
        <dbReference type="ARBA" id="ARBA00022741"/>
    </source>
</evidence>
<dbReference type="InterPro" id="IPR006935">
    <property type="entry name" value="Helicase/UvrB_N"/>
</dbReference>
<dbReference type="PROSITE" id="PS51194">
    <property type="entry name" value="HELICASE_CTER"/>
    <property type="match status" value="1"/>
</dbReference>
<dbReference type="Gene3D" id="3.40.50.300">
    <property type="entry name" value="P-loop containing nucleotide triphosphate hydrolases"/>
    <property type="match status" value="1"/>
</dbReference>
<keyword evidence="3 7" id="KW-0347">Helicase</keyword>
<dbReference type="RefSeq" id="WP_210653146.1">
    <property type="nucleotide sequence ID" value="NZ_JAGKQQ010000001.1"/>
</dbReference>
<protein>
    <submittedName>
        <fullName evidence="7">DEAD/DEAH box helicase family protein</fullName>
    </submittedName>
</protein>
<dbReference type="Pfam" id="PF04851">
    <property type="entry name" value="ResIII"/>
    <property type="match status" value="1"/>
</dbReference>
<accession>A0ABS5BMV5</accession>
<dbReference type="CDD" id="cd18793">
    <property type="entry name" value="SF2_C_SNF"/>
    <property type="match status" value="1"/>
</dbReference>
<dbReference type="PANTHER" id="PTHR45766">
    <property type="entry name" value="DNA ANNEALING HELICASE AND ENDONUCLEASE ZRANB3 FAMILY MEMBER"/>
    <property type="match status" value="1"/>
</dbReference>
<dbReference type="EMBL" id="JAGKQQ010000001">
    <property type="protein sequence ID" value="MBP3955045.1"/>
    <property type="molecule type" value="Genomic_DNA"/>
</dbReference>
<keyword evidence="8" id="KW-1185">Reference proteome</keyword>
<sequence>MRLIPNSGSNRVLDVLKAVLLPGSSVDFATTELSLFAFAELRELVTAAAECRLVLPDPTAHNLALLGGDADRPRRNQLTARGLAAHCSRWVSASTRVQQAPAPLPQSAIVVHPPTTGGTAALTGNCPLTTAGLGLTPGDLYGLIQFAESPEEAKLLGGWFTQLWEGTRAGGDAKGRLLTRLQELVDHRPAETPYHLSLLNLFHQHGEELDEERIVKTATGIKNTAIWKKLFRFQRDGAVGAIDKLERFGGCIIADSVGLGKTFEALAVVKYYELRNDRVLVLCPKRLRDNWTLYKANDRRNVLAGDRFHYDVLNHTDLSRDEGMSGDTNLAHINWGNYDLVVIDESHNFRNKKTPKAGGETRYDKLMRRIIKDGVRTRVLMLSATPVNNRLADLKNQITFATEGNDAALAEQGVGSVEATVRLAQAQFNKWLKLDEADRRPARLMDMLGFDYFQLLDLLTIARSRKHVEKYYGTKETGKFPERLKPVNIKADVDAAREFRPIAEINDEIRRLNLSSYAPLQYVLPAKQAAYDKKYSQQVKGGTGLFKQSQREESLIQLLRVNVLKRMESAVPAFALTVERHLRDVQGVLGRIDAHAAEVEEVDIEDVDIDAPEFETLLVGNKVKVLLKDVDRVRWRQELVEDRDRLSQLLAAARQVKPDRDAKLRELKKVIEEKVRNPINPGNRKVIVFTAFADTAQYLYDCLAPWAGRLGLQTAMVTGSGRNRCTLPDLHTDMSTILSAFAPRAKERPADMAAEGEIDLLVATDCISEGQNLQDCDFLVNYDIHWNPVRIIQRFGRIDRIGSPNAVIQLVNFWPNMELEEYINLEQRVSGRMVLLDISATGEENVIEQQSGNQMNDLEYRRKQLLKLQDAVIDVEDLSSGVSISDLTLNDFRIDLARQPKERRAQLATLPLCTFAVVTGGLGENPVPPGAIFCLRAVGETANKPAEPGYPLAPHYLVQVADDGTVLYPFSQAKAILDHLKRLCADQAAPDAAACDRFDKLTRHGERMEHYQKLLAAAVASVVGKKEERSTASLFMPGGTHAHKGEFAGMNDFEVVAYVAILPAEVTGVSPQQNADAVAIRARAEEIVRGWREQGRTRAALAREFQQMLGISDGEPK</sequence>
<dbReference type="InterPro" id="IPR027417">
    <property type="entry name" value="P-loop_NTPase"/>
</dbReference>
<evidence type="ECO:0000256" key="3">
    <source>
        <dbReference type="ARBA" id="ARBA00022806"/>
    </source>
</evidence>
<dbReference type="SUPFAM" id="SSF52540">
    <property type="entry name" value="P-loop containing nucleoside triphosphate hydrolases"/>
    <property type="match status" value="1"/>
</dbReference>
<organism evidence="7 8">
    <name type="scientific">Gemmata palustris</name>
    <dbReference type="NCBI Taxonomy" id="2822762"/>
    <lineage>
        <taxon>Bacteria</taxon>
        <taxon>Pseudomonadati</taxon>
        <taxon>Planctomycetota</taxon>
        <taxon>Planctomycetia</taxon>
        <taxon>Gemmatales</taxon>
        <taxon>Gemmataceae</taxon>
        <taxon>Gemmata</taxon>
    </lineage>
</organism>
<evidence type="ECO:0000259" key="6">
    <source>
        <dbReference type="PROSITE" id="PS51194"/>
    </source>
</evidence>
<dbReference type="InterPro" id="IPR038718">
    <property type="entry name" value="SNF2-like_sf"/>
</dbReference>
<evidence type="ECO:0000259" key="5">
    <source>
        <dbReference type="PROSITE" id="PS51192"/>
    </source>
</evidence>
<gene>
    <name evidence="7" type="ORF">J8F10_07085</name>
</gene>
<keyword evidence="2" id="KW-0378">Hydrolase</keyword>
<dbReference type="PANTHER" id="PTHR45766:SF6">
    <property type="entry name" value="SWI_SNF-RELATED MATRIX-ASSOCIATED ACTIN-DEPENDENT REGULATOR OF CHROMATIN SUBFAMILY A-LIKE PROTEIN 1"/>
    <property type="match status" value="1"/>
</dbReference>
<dbReference type="InterPro" id="IPR001650">
    <property type="entry name" value="Helicase_C-like"/>
</dbReference>
<reference evidence="7 8" key="1">
    <citation type="submission" date="2021-04" db="EMBL/GenBank/DDBJ databases">
        <authorList>
            <person name="Ivanova A."/>
        </authorList>
    </citation>
    <scope>NUCLEOTIDE SEQUENCE [LARGE SCALE GENOMIC DNA]</scope>
    <source>
        <strain evidence="7 8">G18</strain>
    </source>
</reference>
<dbReference type="SMART" id="SM00490">
    <property type="entry name" value="HELICc"/>
    <property type="match status" value="1"/>
</dbReference>
<keyword evidence="1" id="KW-0547">Nucleotide-binding</keyword>
<keyword evidence="4" id="KW-0067">ATP-binding</keyword>
<evidence type="ECO:0000313" key="8">
    <source>
        <dbReference type="Proteomes" id="UP000676565"/>
    </source>
</evidence>
<dbReference type="PROSITE" id="PS51192">
    <property type="entry name" value="HELICASE_ATP_BIND_1"/>
    <property type="match status" value="1"/>
</dbReference>
<dbReference type="Pfam" id="PF00271">
    <property type="entry name" value="Helicase_C"/>
    <property type="match status" value="1"/>
</dbReference>
<dbReference type="Gene3D" id="3.40.50.10810">
    <property type="entry name" value="Tandem AAA-ATPase domain"/>
    <property type="match status" value="1"/>
</dbReference>
<dbReference type="InterPro" id="IPR057342">
    <property type="entry name" value="DEXDc_RapA"/>
</dbReference>
<evidence type="ECO:0000256" key="2">
    <source>
        <dbReference type="ARBA" id="ARBA00022801"/>
    </source>
</evidence>
<feature type="domain" description="Helicase C-terminal" evidence="6">
    <location>
        <begin position="663"/>
        <end position="859"/>
    </location>
</feature>
<dbReference type="Proteomes" id="UP000676565">
    <property type="component" value="Unassembled WGS sequence"/>
</dbReference>
<dbReference type="InterPro" id="IPR049730">
    <property type="entry name" value="SNF2/RAD54-like_C"/>
</dbReference>
<feature type="domain" description="Helicase ATP-binding" evidence="5">
    <location>
        <begin position="242"/>
        <end position="404"/>
    </location>
</feature>